<dbReference type="RefSeq" id="WP_091296233.1">
    <property type="nucleotide sequence ID" value="NZ_FOCE01000001.1"/>
</dbReference>
<sequence length="194" mass="21165">MTFTLQLGIDERQRDTAARLYWEAFGSKLGRVMGPEAKALAYLNRVIRCDHAVAALQDGQLIGLAGFKSPLGGFADGGWHDMRAVYGTPGAVWRLALLMALTREVDNLRFLVDGICVARPHRGQGVGAALLGGLCDVARARGYGAVRLEVVDTNLRARALYERQGFRVTRRDEMGVLRHAFGFAATTTMICDLA</sequence>
<dbReference type="STRING" id="933059.SAMN04488103_101489"/>
<reference evidence="4 5" key="1">
    <citation type="submission" date="2016-10" db="EMBL/GenBank/DDBJ databases">
        <authorList>
            <person name="de Groot N.N."/>
        </authorList>
    </citation>
    <scope>NUCLEOTIDE SEQUENCE [LARGE SCALE GENOMIC DNA]</scope>
    <source>
        <strain evidence="4 5">DSM 3857</strain>
    </source>
</reference>
<gene>
    <name evidence="4" type="ORF">SAMN04488103_101489</name>
</gene>
<evidence type="ECO:0000256" key="2">
    <source>
        <dbReference type="ARBA" id="ARBA00023315"/>
    </source>
</evidence>
<evidence type="ECO:0000313" key="4">
    <source>
        <dbReference type="EMBL" id="SEM56367.1"/>
    </source>
</evidence>
<dbReference type="Gene3D" id="3.40.630.30">
    <property type="match status" value="1"/>
</dbReference>
<name>A0A1H7ZFZ7_9RHOB</name>
<dbReference type="SUPFAM" id="SSF55729">
    <property type="entry name" value="Acyl-CoA N-acyltransferases (Nat)"/>
    <property type="match status" value="1"/>
</dbReference>
<dbReference type="EMBL" id="FOCE01000001">
    <property type="protein sequence ID" value="SEM56367.1"/>
    <property type="molecule type" value="Genomic_DNA"/>
</dbReference>
<organism evidence="4 5">
    <name type="scientific">Gemmobacter aquatilis</name>
    <dbReference type="NCBI Taxonomy" id="933059"/>
    <lineage>
        <taxon>Bacteria</taxon>
        <taxon>Pseudomonadati</taxon>
        <taxon>Pseudomonadota</taxon>
        <taxon>Alphaproteobacteria</taxon>
        <taxon>Rhodobacterales</taxon>
        <taxon>Paracoccaceae</taxon>
        <taxon>Gemmobacter</taxon>
    </lineage>
</organism>
<dbReference type="OrthoDB" id="273614at2"/>
<dbReference type="PANTHER" id="PTHR43420:SF44">
    <property type="entry name" value="ACETYLTRANSFERASE YPEA"/>
    <property type="match status" value="1"/>
</dbReference>
<feature type="domain" description="N-acetyltransferase" evidence="3">
    <location>
        <begin position="4"/>
        <end position="194"/>
    </location>
</feature>
<dbReference type="InterPro" id="IPR016181">
    <property type="entry name" value="Acyl_CoA_acyltransferase"/>
</dbReference>
<dbReference type="PROSITE" id="PS51186">
    <property type="entry name" value="GNAT"/>
    <property type="match status" value="1"/>
</dbReference>
<keyword evidence="1 4" id="KW-0808">Transferase</keyword>
<evidence type="ECO:0000256" key="1">
    <source>
        <dbReference type="ARBA" id="ARBA00022679"/>
    </source>
</evidence>
<keyword evidence="2" id="KW-0012">Acyltransferase</keyword>
<protein>
    <submittedName>
        <fullName evidence="4">Acetyltransferase (GNAT) family protein</fullName>
    </submittedName>
</protein>
<dbReference type="Pfam" id="PF00583">
    <property type="entry name" value="Acetyltransf_1"/>
    <property type="match status" value="1"/>
</dbReference>
<dbReference type="CDD" id="cd04301">
    <property type="entry name" value="NAT_SF"/>
    <property type="match status" value="1"/>
</dbReference>
<dbReference type="InterPro" id="IPR000182">
    <property type="entry name" value="GNAT_dom"/>
</dbReference>
<proteinExistence type="predicted"/>
<evidence type="ECO:0000313" key="5">
    <source>
        <dbReference type="Proteomes" id="UP000198761"/>
    </source>
</evidence>
<dbReference type="InterPro" id="IPR050680">
    <property type="entry name" value="YpeA/RimI_acetyltransf"/>
</dbReference>
<dbReference type="GO" id="GO:0016747">
    <property type="term" value="F:acyltransferase activity, transferring groups other than amino-acyl groups"/>
    <property type="evidence" value="ECO:0007669"/>
    <property type="project" value="InterPro"/>
</dbReference>
<accession>A0A1H7ZFZ7</accession>
<dbReference type="AlphaFoldDB" id="A0A1H7ZFZ7"/>
<keyword evidence="5" id="KW-1185">Reference proteome</keyword>
<dbReference type="PANTHER" id="PTHR43420">
    <property type="entry name" value="ACETYLTRANSFERASE"/>
    <property type="match status" value="1"/>
</dbReference>
<dbReference type="Proteomes" id="UP000198761">
    <property type="component" value="Unassembled WGS sequence"/>
</dbReference>
<evidence type="ECO:0000259" key="3">
    <source>
        <dbReference type="PROSITE" id="PS51186"/>
    </source>
</evidence>